<dbReference type="InterPro" id="IPR038404">
    <property type="entry name" value="TRAP_DctP_sf"/>
</dbReference>
<organism evidence="2">
    <name type="scientific">marine sediment metagenome</name>
    <dbReference type="NCBI Taxonomy" id="412755"/>
    <lineage>
        <taxon>unclassified sequences</taxon>
        <taxon>metagenomes</taxon>
        <taxon>ecological metagenomes</taxon>
    </lineage>
</organism>
<evidence type="ECO:0000313" key="2">
    <source>
        <dbReference type="EMBL" id="KKL79874.1"/>
    </source>
</evidence>
<dbReference type="EMBL" id="LAZR01023038">
    <property type="protein sequence ID" value="KKL79874.1"/>
    <property type="molecule type" value="Genomic_DNA"/>
</dbReference>
<dbReference type="Pfam" id="PF03480">
    <property type="entry name" value="DctP"/>
    <property type="match status" value="1"/>
</dbReference>
<dbReference type="PANTHER" id="PTHR33376">
    <property type="match status" value="1"/>
</dbReference>
<sequence length="410" mass="46725">MKKRVLVTIVGAILVASFLIIGLAAPVQAITKWKYQSMWVPSITLWRGDKYFGDLMNVLAAGELEIKYYEGGTLVKTSNQIFDAVVAGSLQMATDWPSYWEGKNTAFSLITSTPLWLTPSDYMLWFWQAGGLELAQELYAKFNLVWFPHSVTAPESGQRSNTAVYTGDDFKGVKMRQCGRVQAKILKDIGGAPIFMPGAEVYLALSRGTIDAGEFSVPEVDWAMGFQEVTKFWVLPGWHQPGPVSGVMINKKAFNKLPDRIKFMFKEAAMSTMMWTWTYFEYSSGEYTRKFKDKGITLTHLDDATLDKMHAFAYKYLIADAEKNPDHAKIAFSQVKYFKDIEEWRKMQSPFTWGRTPPKIDELYSKLEAIAKKHGVYDSVIALERAVRKRMEKQEFWKVGTKYVQNPISD</sequence>
<evidence type="ECO:0000256" key="1">
    <source>
        <dbReference type="ARBA" id="ARBA00022729"/>
    </source>
</evidence>
<dbReference type="NCBIfam" id="NF037995">
    <property type="entry name" value="TRAP_S1"/>
    <property type="match status" value="1"/>
</dbReference>
<dbReference type="AlphaFoldDB" id="A0A0F9F0N8"/>
<dbReference type="PANTHER" id="PTHR33376:SF5">
    <property type="entry name" value="EXTRACYTOPLASMIC SOLUTE RECEPTOR PROTEIN"/>
    <property type="match status" value="1"/>
</dbReference>
<comment type="caution">
    <text evidence="2">The sequence shown here is derived from an EMBL/GenBank/DDBJ whole genome shotgun (WGS) entry which is preliminary data.</text>
</comment>
<dbReference type="InterPro" id="IPR018389">
    <property type="entry name" value="DctP_fam"/>
</dbReference>
<accession>A0A0F9F0N8</accession>
<keyword evidence="1" id="KW-0732">Signal</keyword>
<proteinExistence type="predicted"/>
<dbReference type="Gene3D" id="3.40.190.10">
    <property type="entry name" value="Periplasmic binding protein-like II"/>
    <property type="match status" value="1"/>
</dbReference>
<evidence type="ECO:0008006" key="3">
    <source>
        <dbReference type="Google" id="ProtNLM"/>
    </source>
</evidence>
<reference evidence="2" key="1">
    <citation type="journal article" date="2015" name="Nature">
        <title>Complex archaea that bridge the gap between prokaryotes and eukaryotes.</title>
        <authorList>
            <person name="Spang A."/>
            <person name="Saw J.H."/>
            <person name="Jorgensen S.L."/>
            <person name="Zaremba-Niedzwiedzka K."/>
            <person name="Martijn J."/>
            <person name="Lind A.E."/>
            <person name="van Eijk R."/>
            <person name="Schleper C."/>
            <person name="Guy L."/>
            <person name="Ettema T.J."/>
        </authorList>
    </citation>
    <scope>NUCLEOTIDE SEQUENCE</scope>
</reference>
<protein>
    <recommendedName>
        <fullName evidence="3">ABC transporter substrate-binding protein</fullName>
    </recommendedName>
</protein>
<dbReference type="Gene3D" id="3.40.190.170">
    <property type="entry name" value="Bacterial extracellular solute-binding protein, family 7"/>
    <property type="match status" value="1"/>
</dbReference>
<name>A0A0F9F0N8_9ZZZZ</name>
<gene>
    <name evidence="2" type="ORF">LCGC14_2010470</name>
</gene>
<dbReference type="GO" id="GO:0055085">
    <property type="term" value="P:transmembrane transport"/>
    <property type="evidence" value="ECO:0007669"/>
    <property type="project" value="InterPro"/>
</dbReference>